<reference evidence="6 7" key="1">
    <citation type="submission" date="2019-03" db="EMBL/GenBank/DDBJ databases">
        <title>Genomic Encyclopedia of Type Strains, Phase III (KMG-III): the genomes of soil and plant-associated and newly described type strains.</title>
        <authorList>
            <person name="Whitman W."/>
        </authorList>
    </citation>
    <scope>NUCLEOTIDE SEQUENCE [LARGE SCALE GENOMIC DNA]</scope>
    <source>
        <strain evidence="6 7">VKM Ac-2573</strain>
    </source>
</reference>
<keyword evidence="3" id="KW-0238">DNA-binding</keyword>
<name>A0A4R8C368_9ACTN</name>
<dbReference type="PROSITE" id="PS50931">
    <property type="entry name" value="HTH_LYSR"/>
    <property type="match status" value="1"/>
</dbReference>
<dbReference type="Proteomes" id="UP000295146">
    <property type="component" value="Unassembled WGS sequence"/>
</dbReference>
<dbReference type="CDD" id="cd08414">
    <property type="entry name" value="PBP2_LTTR_aromatics_like"/>
    <property type="match status" value="1"/>
</dbReference>
<feature type="domain" description="HTH lysR-type" evidence="5">
    <location>
        <begin position="18"/>
        <end position="75"/>
    </location>
</feature>
<comment type="caution">
    <text evidence="6">The sequence shown here is derived from an EMBL/GenBank/DDBJ whole genome shotgun (WGS) entry which is preliminary data.</text>
</comment>
<dbReference type="GO" id="GO:0032993">
    <property type="term" value="C:protein-DNA complex"/>
    <property type="evidence" value="ECO:0007669"/>
    <property type="project" value="TreeGrafter"/>
</dbReference>
<evidence type="ECO:0000256" key="4">
    <source>
        <dbReference type="ARBA" id="ARBA00023163"/>
    </source>
</evidence>
<dbReference type="OrthoDB" id="3176554at2"/>
<dbReference type="Gene3D" id="1.10.10.10">
    <property type="entry name" value="Winged helix-like DNA-binding domain superfamily/Winged helix DNA-binding domain"/>
    <property type="match status" value="1"/>
</dbReference>
<evidence type="ECO:0000313" key="7">
    <source>
        <dbReference type="Proteomes" id="UP000295146"/>
    </source>
</evidence>
<dbReference type="InterPro" id="IPR000847">
    <property type="entry name" value="LysR_HTH_N"/>
</dbReference>
<comment type="similarity">
    <text evidence="1">Belongs to the LysR transcriptional regulatory family.</text>
</comment>
<dbReference type="Pfam" id="PF03466">
    <property type="entry name" value="LysR_substrate"/>
    <property type="match status" value="1"/>
</dbReference>
<evidence type="ECO:0000256" key="3">
    <source>
        <dbReference type="ARBA" id="ARBA00023125"/>
    </source>
</evidence>
<accession>A0A4R8C368</accession>
<dbReference type="SUPFAM" id="SSF53850">
    <property type="entry name" value="Periplasmic binding protein-like II"/>
    <property type="match status" value="1"/>
</dbReference>
<dbReference type="GO" id="GO:0003700">
    <property type="term" value="F:DNA-binding transcription factor activity"/>
    <property type="evidence" value="ECO:0007669"/>
    <property type="project" value="InterPro"/>
</dbReference>
<dbReference type="Pfam" id="PF00126">
    <property type="entry name" value="HTH_1"/>
    <property type="match status" value="1"/>
</dbReference>
<dbReference type="PANTHER" id="PTHR30346">
    <property type="entry name" value="TRANSCRIPTIONAL DUAL REGULATOR HCAR-RELATED"/>
    <property type="match status" value="1"/>
</dbReference>
<protein>
    <submittedName>
        <fullName evidence="6">Molybdate transport repressor ModE-like protein</fullName>
    </submittedName>
</protein>
<organism evidence="6 7">
    <name type="scientific">Kribbella pratensis</name>
    <dbReference type="NCBI Taxonomy" id="2512112"/>
    <lineage>
        <taxon>Bacteria</taxon>
        <taxon>Bacillati</taxon>
        <taxon>Actinomycetota</taxon>
        <taxon>Actinomycetes</taxon>
        <taxon>Propionibacteriales</taxon>
        <taxon>Kribbellaceae</taxon>
        <taxon>Kribbella</taxon>
    </lineage>
</organism>
<dbReference type="PRINTS" id="PR00039">
    <property type="entry name" value="HTHLYSR"/>
</dbReference>
<dbReference type="AlphaFoldDB" id="A0A4R8C368"/>
<dbReference type="PANTHER" id="PTHR30346:SF0">
    <property type="entry name" value="HCA OPERON TRANSCRIPTIONAL ACTIVATOR HCAR"/>
    <property type="match status" value="1"/>
</dbReference>
<dbReference type="EMBL" id="SODP01000002">
    <property type="protein sequence ID" value="TDW69535.1"/>
    <property type="molecule type" value="Genomic_DNA"/>
</dbReference>
<dbReference type="RefSeq" id="WP_134104758.1">
    <property type="nucleotide sequence ID" value="NZ_SODP01000002.1"/>
</dbReference>
<keyword evidence="2" id="KW-0805">Transcription regulation</keyword>
<dbReference type="SUPFAM" id="SSF46785">
    <property type="entry name" value="Winged helix' DNA-binding domain"/>
    <property type="match status" value="1"/>
</dbReference>
<evidence type="ECO:0000256" key="2">
    <source>
        <dbReference type="ARBA" id="ARBA00023015"/>
    </source>
</evidence>
<keyword evidence="4" id="KW-0804">Transcription</keyword>
<sequence>MDGVDSVDSVDGVDGVDLSLRLLEALEAVAAEGSMTRAAGVLNLTQQAVSGQIRQLERVIGTPLVERRPTGIELTAAGEVVLKQGAALLSSAQAMVTEARVTAAGRPDPLRITFKAQSTAHFMPAVEAALRRGAPEVEVRPIASHTLPDEIAALVEGRADAAFLWLPIGDDPRFTVHPLLEEERWVALPPGHPLETRTSLSIEDLADVPVVGPRDGMPEAVVNFWFIDPRPDGSRAVFGPQARTPEECLHLVAAGHGCWIAPASTVTYFAHPKLTWLPLIDATPNVLALIWPKHAANPLLDRLLEETRRALHPLPIATT</sequence>
<dbReference type="InterPro" id="IPR005119">
    <property type="entry name" value="LysR_subst-bd"/>
</dbReference>
<evidence type="ECO:0000313" key="6">
    <source>
        <dbReference type="EMBL" id="TDW69535.1"/>
    </source>
</evidence>
<proteinExistence type="inferred from homology"/>
<evidence type="ECO:0000259" key="5">
    <source>
        <dbReference type="PROSITE" id="PS50931"/>
    </source>
</evidence>
<gene>
    <name evidence="6" type="ORF">EV653_3560</name>
</gene>
<dbReference type="Gene3D" id="3.40.190.10">
    <property type="entry name" value="Periplasmic binding protein-like II"/>
    <property type="match status" value="2"/>
</dbReference>
<dbReference type="InterPro" id="IPR036390">
    <property type="entry name" value="WH_DNA-bd_sf"/>
</dbReference>
<dbReference type="InterPro" id="IPR036388">
    <property type="entry name" value="WH-like_DNA-bd_sf"/>
</dbReference>
<dbReference type="GO" id="GO:0003677">
    <property type="term" value="F:DNA binding"/>
    <property type="evidence" value="ECO:0007669"/>
    <property type="project" value="UniProtKB-KW"/>
</dbReference>
<evidence type="ECO:0000256" key="1">
    <source>
        <dbReference type="ARBA" id="ARBA00009437"/>
    </source>
</evidence>
<keyword evidence="7" id="KW-1185">Reference proteome</keyword>